<dbReference type="InterPro" id="IPR044957">
    <property type="entry name" value="Ribosomal_bL32_bact"/>
</dbReference>
<feature type="region of interest" description="Disordered" evidence="6">
    <location>
        <begin position="1"/>
        <end position="26"/>
    </location>
</feature>
<evidence type="ECO:0000256" key="1">
    <source>
        <dbReference type="ARBA" id="ARBA00008560"/>
    </source>
</evidence>
<gene>
    <name evidence="5 7" type="primary">rpmF</name>
    <name evidence="7" type="ORF">NSPWAT_1394</name>
</gene>
<sequence>MPVPKKRTSKSRKGMRRAHDSLTAPGFGECPQCHEFKRPHHVCPHCGYYKDKEVLEVEAI</sequence>
<evidence type="ECO:0000256" key="4">
    <source>
        <dbReference type="ARBA" id="ARBA00035178"/>
    </source>
</evidence>
<keyword evidence="3 5" id="KW-0687">Ribonucleoprotein</keyword>
<feature type="compositionally biased region" description="Basic residues" evidence="6">
    <location>
        <begin position="1"/>
        <end position="16"/>
    </location>
</feature>
<reference evidence="7 8" key="1">
    <citation type="submission" date="2022-09" db="EMBL/GenBank/DDBJ databases">
        <authorList>
            <person name="Kop L."/>
        </authorList>
    </citation>
    <scope>NUCLEOTIDE SEQUENCE [LARGE SCALE GENOMIC DNA]</scope>
    <source>
        <strain evidence="7 8">347</strain>
    </source>
</reference>
<dbReference type="InterPro" id="IPR011332">
    <property type="entry name" value="Ribosomal_zn-bd"/>
</dbReference>
<comment type="similarity">
    <text evidence="1 5">Belongs to the bacterial ribosomal protein bL32 family.</text>
</comment>
<evidence type="ECO:0000256" key="3">
    <source>
        <dbReference type="ARBA" id="ARBA00023274"/>
    </source>
</evidence>
<evidence type="ECO:0000256" key="2">
    <source>
        <dbReference type="ARBA" id="ARBA00022980"/>
    </source>
</evidence>
<dbReference type="GO" id="GO:0005840">
    <property type="term" value="C:ribosome"/>
    <property type="evidence" value="ECO:0007669"/>
    <property type="project" value="UniProtKB-KW"/>
</dbReference>
<evidence type="ECO:0000256" key="6">
    <source>
        <dbReference type="SAM" id="MobiDB-lite"/>
    </source>
</evidence>
<evidence type="ECO:0000256" key="5">
    <source>
        <dbReference type="HAMAP-Rule" id="MF_00340"/>
    </source>
</evidence>
<name>A0ABM9HDF2_9BACT</name>
<accession>A0ABM9HDF2</accession>
<evidence type="ECO:0000313" key="8">
    <source>
        <dbReference type="Proteomes" id="UP001157733"/>
    </source>
</evidence>
<dbReference type="PANTHER" id="PTHR35534:SF1">
    <property type="entry name" value="LARGE RIBOSOMAL SUBUNIT PROTEIN BL32"/>
    <property type="match status" value="1"/>
</dbReference>
<dbReference type="Pfam" id="PF01783">
    <property type="entry name" value="Ribosomal_L32p"/>
    <property type="match status" value="1"/>
</dbReference>
<dbReference type="Gene3D" id="1.20.5.640">
    <property type="entry name" value="Single helix bin"/>
    <property type="match status" value="1"/>
</dbReference>
<keyword evidence="2 5" id="KW-0689">Ribosomal protein</keyword>
<dbReference type="InterPro" id="IPR002677">
    <property type="entry name" value="Ribosomal_bL32"/>
</dbReference>
<organism evidence="7 8">
    <name type="scientific">Nitrospina watsonii</name>
    <dbReference type="NCBI Taxonomy" id="1323948"/>
    <lineage>
        <taxon>Bacteria</taxon>
        <taxon>Pseudomonadati</taxon>
        <taxon>Nitrospinota/Tectimicrobiota group</taxon>
        <taxon>Nitrospinota</taxon>
        <taxon>Nitrospinia</taxon>
        <taxon>Nitrospinales</taxon>
        <taxon>Nitrospinaceae</taxon>
        <taxon>Nitrospina</taxon>
    </lineage>
</organism>
<protein>
    <recommendedName>
        <fullName evidence="4 5">Large ribosomal subunit protein bL32</fullName>
    </recommendedName>
</protein>
<dbReference type="SUPFAM" id="SSF57829">
    <property type="entry name" value="Zn-binding ribosomal proteins"/>
    <property type="match status" value="1"/>
</dbReference>
<dbReference type="Proteomes" id="UP001157733">
    <property type="component" value="Chromosome"/>
</dbReference>
<dbReference type="HAMAP" id="MF_00340">
    <property type="entry name" value="Ribosomal_bL32"/>
    <property type="match status" value="1"/>
</dbReference>
<dbReference type="RefSeq" id="WP_282011158.1">
    <property type="nucleotide sequence ID" value="NZ_OX336137.1"/>
</dbReference>
<dbReference type="PANTHER" id="PTHR35534">
    <property type="entry name" value="50S RIBOSOMAL PROTEIN L32"/>
    <property type="match status" value="1"/>
</dbReference>
<dbReference type="NCBIfam" id="TIGR01031">
    <property type="entry name" value="rpmF_bact"/>
    <property type="match status" value="1"/>
</dbReference>
<proteinExistence type="inferred from homology"/>
<dbReference type="EMBL" id="OX336137">
    <property type="protein sequence ID" value="CAI2718253.1"/>
    <property type="molecule type" value="Genomic_DNA"/>
</dbReference>
<keyword evidence="8" id="KW-1185">Reference proteome</keyword>
<evidence type="ECO:0000313" key="7">
    <source>
        <dbReference type="EMBL" id="CAI2718253.1"/>
    </source>
</evidence>